<comment type="similarity">
    <text evidence="5">Belongs to the CIMIP2 family.</text>
</comment>
<evidence type="ECO:0000313" key="7">
    <source>
        <dbReference type="EMBL" id="KAK9498699.1"/>
    </source>
</evidence>
<keyword evidence="2" id="KW-0963">Cytoplasm</keyword>
<feature type="domain" description="Ciliary microtubule inner protein 2A-C-like" evidence="6">
    <location>
        <begin position="9"/>
        <end position="40"/>
    </location>
</feature>
<protein>
    <recommendedName>
        <fullName evidence="6">Ciliary microtubule inner protein 2A-C-like domain-containing protein</fullName>
    </recommendedName>
</protein>
<keyword evidence="8" id="KW-1185">Reference proteome</keyword>
<proteinExistence type="inferred from homology"/>
<gene>
    <name evidence="7" type="ORF">O3M35_003275</name>
</gene>
<keyword evidence="4" id="KW-0966">Cell projection</keyword>
<dbReference type="PANTHER" id="PTHR22146">
    <property type="entry name" value="CAT EYE SYNDROME CRITICAL REGION PROTEIN 6"/>
    <property type="match status" value="1"/>
</dbReference>
<dbReference type="Pfam" id="PF10629">
    <property type="entry name" value="CMI2B-like"/>
    <property type="match status" value="2"/>
</dbReference>
<reference evidence="7 8" key="1">
    <citation type="submission" date="2022-12" db="EMBL/GenBank/DDBJ databases">
        <title>Chromosome-level genome assembly of true bugs.</title>
        <authorList>
            <person name="Ma L."/>
            <person name="Li H."/>
        </authorList>
    </citation>
    <scope>NUCLEOTIDE SEQUENCE [LARGE SCALE GENOMIC DNA]</scope>
    <source>
        <strain evidence="7">Lab_2022b</strain>
    </source>
</reference>
<dbReference type="PANTHER" id="PTHR22146:SF8">
    <property type="entry name" value="PROTEIN FAM166B"/>
    <property type="match status" value="1"/>
</dbReference>
<dbReference type="GO" id="GO:0005930">
    <property type="term" value="C:axoneme"/>
    <property type="evidence" value="ECO:0007669"/>
    <property type="project" value="UniProtKB-SubCell"/>
</dbReference>
<sequence>MTGLSPKQPYYLTGYTGHCPEMAQRFGSSYSALSHKILLDPLVRHSHKLVLSDTEVADYMINEGKEGRKSKDKSECDRKDFGYQDKYEFPIPPGYKGHLPGTFDTLGDSKTVKAEETIPKLKEQVHREKQVQREIEKIRDIRYGKRKVKDMDDKMLLKDEFSLPLIEVRPEFCSILRNVFKDEQPRPIPNTTKRLPYFMEALEDGKSFIAGYTGHVPFGFAQLGSSYGPASNCALKSFSYEYNSLKSTEWAPVGTLREEPASTAIPHKIYSEKYGLIPNYEGFVPGFQFKVGKTYGEATRDAKRWIRANFSN</sequence>
<evidence type="ECO:0000256" key="2">
    <source>
        <dbReference type="ARBA" id="ARBA00022490"/>
    </source>
</evidence>
<dbReference type="GO" id="GO:0015630">
    <property type="term" value="C:microtubule cytoskeleton"/>
    <property type="evidence" value="ECO:0007669"/>
    <property type="project" value="UniProtKB-ARBA"/>
</dbReference>
<name>A0AAW1CR16_9HEMI</name>
<feature type="domain" description="Ciliary microtubule inner protein 2A-C-like" evidence="6">
    <location>
        <begin position="276"/>
        <end position="300"/>
    </location>
</feature>
<evidence type="ECO:0000259" key="6">
    <source>
        <dbReference type="Pfam" id="PF10629"/>
    </source>
</evidence>
<dbReference type="Proteomes" id="UP001461498">
    <property type="component" value="Unassembled WGS sequence"/>
</dbReference>
<dbReference type="AlphaFoldDB" id="A0AAW1CR16"/>
<evidence type="ECO:0000256" key="4">
    <source>
        <dbReference type="ARBA" id="ARBA00023273"/>
    </source>
</evidence>
<evidence type="ECO:0000256" key="1">
    <source>
        <dbReference type="ARBA" id="ARBA00004430"/>
    </source>
</evidence>
<evidence type="ECO:0000313" key="8">
    <source>
        <dbReference type="Proteomes" id="UP001461498"/>
    </source>
</evidence>
<comment type="subcellular location">
    <subcellularLocation>
        <location evidence="1">Cytoplasm</location>
        <location evidence="1">Cytoskeleton</location>
        <location evidence="1">Cilium axoneme</location>
    </subcellularLocation>
</comment>
<keyword evidence="3" id="KW-0206">Cytoskeleton</keyword>
<evidence type="ECO:0000256" key="5">
    <source>
        <dbReference type="ARBA" id="ARBA00035661"/>
    </source>
</evidence>
<accession>A0AAW1CR16</accession>
<organism evidence="7 8">
    <name type="scientific">Rhynocoris fuscipes</name>
    <dbReference type="NCBI Taxonomy" id="488301"/>
    <lineage>
        <taxon>Eukaryota</taxon>
        <taxon>Metazoa</taxon>
        <taxon>Ecdysozoa</taxon>
        <taxon>Arthropoda</taxon>
        <taxon>Hexapoda</taxon>
        <taxon>Insecta</taxon>
        <taxon>Pterygota</taxon>
        <taxon>Neoptera</taxon>
        <taxon>Paraneoptera</taxon>
        <taxon>Hemiptera</taxon>
        <taxon>Heteroptera</taxon>
        <taxon>Panheteroptera</taxon>
        <taxon>Cimicomorpha</taxon>
        <taxon>Reduviidae</taxon>
        <taxon>Harpactorinae</taxon>
        <taxon>Harpactorini</taxon>
        <taxon>Rhynocoris</taxon>
    </lineage>
</organism>
<comment type="caution">
    <text evidence="7">The sequence shown here is derived from an EMBL/GenBank/DDBJ whole genome shotgun (WGS) entry which is preliminary data.</text>
</comment>
<evidence type="ECO:0000256" key="3">
    <source>
        <dbReference type="ARBA" id="ARBA00023212"/>
    </source>
</evidence>
<dbReference type="EMBL" id="JAPXFL010000012">
    <property type="protein sequence ID" value="KAK9498699.1"/>
    <property type="molecule type" value="Genomic_DNA"/>
</dbReference>
<dbReference type="InterPro" id="IPR018902">
    <property type="entry name" value="CMI2A-C-like_dom"/>
</dbReference>